<dbReference type="InterPro" id="IPR043128">
    <property type="entry name" value="Rev_trsase/Diguanyl_cyclase"/>
</dbReference>
<keyword evidence="12" id="KW-0963">Cytoplasm</keyword>
<dbReference type="GO" id="GO:0009432">
    <property type="term" value="P:SOS response"/>
    <property type="evidence" value="ECO:0007669"/>
    <property type="project" value="TreeGrafter"/>
</dbReference>
<evidence type="ECO:0000256" key="7">
    <source>
        <dbReference type="ARBA" id="ARBA00022763"/>
    </source>
</evidence>
<evidence type="ECO:0000259" key="14">
    <source>
        <dbReference type="PROSITE" id="PS50173"/>
    </source>
</evidence>
<dbReference type="InterPro" id="IPR022880">
    <property type="entry name" value="DNApol_IV"/>
</dbReference>
<dbReference type="NCBIfam" id="NF002677">
    <property type="entry name" value="PRK02406.1"/>
    <property type="match status" value="1"/>
</dbReference>
<dbReference type="RefSeq" id="WP_124538877.1">
    <property type="nucleotide sequence ID" value="NZ_QUSW01000001.1"/>
</dbReference>
<comment type="cofactor">
    <cofactor evidence="12">
        <name>Mg(2+)</name>
        <dbReference type="ChEBI" id="CHEBI:18420"/>
    </cofactor>
    <text evidence="12">Binds 2 magnesium ions per subunit.</text>
</comment>
<evidence type="ECO:0000256" key="3">
    <source>
        <dbReference type="ARBA" id="ARBA00022679"/>
    </source>
</evidence>
<dbReference type="GO" id="GO:0000287">
    <property type="term" value="F:magnesium ion binding"/>
    <property type="evidence" value="ECO:0007669"/>
    <property type="project" value="UniProtKB-UniRule"/>
</dbReference>
<protein>
    <recommendedName>
        <fullName evidence="12">DNA polymerase IV</fullName>
        <shortName evidence="12">Pol IV</shortName>
        <ecNumber evidence="12">2.7.7.7</ecNumber>
    </recommendedName>
</protein>
<keyword evidence="12" id="KW-0238">DNA-binding</keyword>
<gene>
    <name evidence="12" type="primary">dinB</name>
    <name evidence="15" type="ORF">DZC73_04005</name>
</gene>
<organism evidence="15 16">
    <name type="scientific">Piscinibacter terrae</name>
    <dbReference type="NCBI Taxonomy" id="2496871"/>
    <lineage>
        <taxon>Bacteria</taxon>
        <taxon>Pseudomonadati</taxon>
        <taxon>Pseudomonadota</taxon>
        <taxon>Betaproteobacteria</taxon>
        <taxon>Burkholderiales</taxon>
        <taxon>Sphaerotilaceae</taxon>
        <taxon>Piscinibacter</taxon>
    </lineage>
</organism>
<dbReference type="PANTHER" id="PTHR11076:SF33">
    <property type="entry name" value="DNA POLYMERASE KAPPA"/>
    <property type="match status" value="1"/>
</dbReference>
<feature type="binding site" evidence="12">
    <location>
        <position position="9"/>
    </location>
    <ligand>
        <name>Mg(2+)</name>
        <dbReference type="ChEBI" id="CHEBI:18420"/>
    </ligand>
</feature>
<accession>A0A3N7HXM3</accession>
<evidence type="ECO:0000256" key="13">
    <source>
        <dbReference type="SAM" id="MobiDB-lite"/>
    </source>
</evidence>
<dbReference type="HAMAP" id="MF_01113">
    <property type="entry name" value="DNApol_IV"/>
    <property type="match status" value="1"/>
</dbReference>
<dbReference type="InterPro" id="IPR050116">
    <property type="entry name" value="DNA_polymerase-Y"/>
</dbReference>
<dbReference type="Pfam" id="PF00817">
    <property type="entry name" value="IMS"/>
    <property type="match status" value="1"/>
</dbReference>
<feature type="binding site" evidence="12">
    <location>
        <position position="124"/>
    </location>
    <ligand>
        <name>Mg(2+)</name>
        <dbReference type="ChEBI" id="CHEBI:18420"/>
    </ligand>
</feature>
<comment type="function">
    <text evidence="12">Poorly processive, error-prone DNA polymerase involved in untargeted mutagenesis. Copies undamaged DNA at stalled replication forks, which arise in vivo from mismatched or misaligned primer ends. These misaligned primers can be extended by PolIV. Exhibits no 3'-5' exonuclease (proofreading) activity. May be involved in translesional synthesis, in conjunction with the beta clamp from PolIII.</text>
</comment>
<feature type="compositionally biased region" description="Pro residues" evidence="13">
    <location>
        <begin position="383"/>
        <end position="396"/>
    </location>
</feature>
<reference evidence="15 16" key="1">
    <citation type="submission" date="2018-08" db="EMBL/GenBank/DDBJ databases">
        <authorList>
            <person name="Khan S.A."/>
            <person name="Jeon C.O."/>
            <person name="Chun B.H."/>
            <person name="Jeong S.E."/>
        </authorList>
    </citation>
    <scope>NUCLEOTIDE SEQUENCE [LARGE SCALE GENOMIC DNA]</scope>
    <source>
        <strain evidence="15 16">S-16</strain>
    </source>
</reference>
<dbReference type="InterPro" id="IPR001126">
    <property type="entry name" value="UmuC"/>
</dbReference>
<dbReference type="InterPro" id="IPR036775">
    <property type="entry name" value="DNA_pol_Y-fam_lit_finger_sf"/>
</dbReference>
<dbReference type="Gene3D" id="1.10.150.20">
    <property type="entry name" value="5' to 3' exonuclease, C-terminal subdomain"/>
    <property type="match status" value="1"/>
</dbReference>
<proteinExistence type="inferred from homology"/>
<dbReference type="Proteomes" id="UP000267464">
    <property type="component" value="Unassembled WGS sequence"/>
</dbReference>
<comment type="catalytic activity">
    <reaction evidence="11 12">
        <text>DNA(n) + a 2'-deoxyribonucleoside 5'-triphosphate = DNA(n+1) + diphosphate</text>
        <dbReference type="Rhea" id="RHEA:22508"/>
        <dbReference type="Rhea" id="RHEA-COMP:17339"/>
        <dbReference type="Rhea" id="RHEA-COMP:17340"/>
        <dbReference type="ChEBI" id="CHEBI:33019"/>
        <dbReference type="ChEBI" id="CHEBI:61560"/>
        <dbReference type="ChEBI" id="CHEBI:173112"/>
        <dbReference type="EC" id="2.7.7.7"/>
    </reaction>
</comment>
<dbReference type="Pfam" id="PF11799">
    <property type="entry name" value="IMS_C"/>
    <property type="match status" value="1"/>
</dbReference>
<feature type="domain" description="UmuC" evidence="14">
    <location>
        <begin position="5"/>
        <end position="207"/>
    </location>
</feature>
<evidence type="ECO:0000256" key="10">
    <source>
        <dbReference type="ARBA" id="ARBA00023204"/>
    </source>
</evidence>
<reference evidence="15 16" key="2">
    <citation type="submission" date="2018-12" db="EMBL/GenBank/DDBJ databases">
        <title>Rhizobacter gummiphilus sp. nov., a rubber-degrading bacterium isolated from the soil of a botanical garden in Japan.</title>
        <authorList>
            <person name="Shunsuke S.S."/>
        </authorList>
    </citation>
    <scope>NUCLEOTIDE SEQUENCE [LARGE SCALE GENOMIC DNA]</scope>
    <source>
        <strain evidence="15 16">S-16</strain>
    </source>
</reference>
<feature type="active site" evidence="12">
    <location>
        <position position="125"/>
    </location>
</feature>
<comment type="subcellular location">
    <subcellularLocation>
        <location evidence="12">Cytoplasm</location>
    </subcellularLocation>
</comment>
<keyword evidence="6 12" id="KW-0479">Metal-binding</keyword>
<evidence type="ECO:0000256" key="8">
    <source>
        <dbReference type="ARBA" id="ARBA00022842"/>
    </source>
</evidence>
<dbReference type="PROSITE" id="PS50173">
    <property type="entry name" value="UMUC"/>
    <property type="match status" value="1"/>
</dbReference>
<feature type="region of interest" description="Disordered" evidence="13">
    <location>
        <begin position="381"/>
        <end position="409"/>
    </location>
</feature>
<dbReference type="AlphaFoldDB" id="A0A3N7HXM3"/>
<evidence type="ECO:0000256" key="5">
    <source>
        <dbReference type="ARBA" id="ARBA00022705"/>
    </source>
</evidence>
<comment type="similarity">
    <text evidence="1 12">Belongs to the DNA polymerase type-Y family.</text>
</comment>
<keyword evidence="2 12" id="KW-0515">Mutator protein</keyword>
<dbReference type="SUPFAM" id="SSF100879">
    <property type="entry name" value="Lesion bypass DNA polymerase (Y-family), little finger domain"/>
    <property type="match status" value="1"/>
</dbReference>
<dbReference type="EC" id="2.7.7.7" evidence="12"/>
<dbReference type="GO" id="GO:0006281">
    <property type="term" value="P:DNA repair"/>
    <property type="evidence" value="ECO:0007669"/>
    <property type="project" value="UniProtKB-UniRule"/>
</dbReference>
<dbReference type="OrthoDB" id="9808813at2"/>
<dbReference type="FunFam" id="3.30.1490.100:FF:000004">
    <property type="entry name" value="DNA polymerase IV"/>
    <property type="match status" value="1"/>
</dbReference>
<evidence type="ECO:0000256" key="4">
    <source>
        <dbReference type="ARBA" id="ARBA00022695"/>
    </source>
</evidence>
<dbReference type="Gene3D" id="3.40.1170.60">
    <property type="match status" value="1"/>
</dbReference>
<sequence>MRRLIAHLDMDAFYASVELLRYPDLKGQPVIIGGGRDSTPRQMPDGTRRYARLRDYAGRGVITTATYEARALGAHSGMGVMKAAQLAPDAILLPIDFDEYRKYSRLFKAAVRQVAPLVEDRGVDEIYIDLTDIPGAQDDAGLDAARRLKQAVRDATGLSCSIGVTPNKLLSKICSDLEKPNGLTLLAEEDIPTRIWPLPAKKINGIGPKATEKLAGLNIHTIGELAAADPAFLITHFGKSYGAWMHEASHGRDERAVVTYSEPKSISRETTFDRDLHAVRDRSTLTGIFTELCIELAGDLARKGYASKTIGIKLRFDDFKIVTRDLTLSAHTMDARTIRRAAGECLKRVDLSRRLRLLGVRAGTLAKLSDLVAPLSPYATAEPAPPPVVREPPSPHGLPLFDLPGDSGS</sequence>
<dbReference type="InterPro" id="IPR024728">
    <property type="entry name" value="PolY_HhH_motif"/>
</dbReference>
<dbReference type="InterPro" id="IPR043502">
    <property type="entry name" value="DNA/RNA_pol_sf"/>
</dbReference>
<evidence type="ECO:0000313" key="15">
    <source>
        <dbReference type="EMBL" id="RQP26206.1"/>
    </source>
</evidence>
<keyword evidence="5 12" id="KW-0235">DNA replication</keyword>
<evidence type="ECO:0000256" key="9">
    <source>
        <dbReference type="ARBA" id="ARBA00022932"/>
    </source>
</evidence>
<evidence type="ECO:0000256" key="12">
    <source>
        <dbReference type="HAMAP-Rule" id="MF_01113"/>
    </source>
</evidence>
<dbReference type="GO" id="GO:0003887">
    <property type="term" value="F:DNA-directed DNA polymerase activity"/>
    <property type="evidence" value="ECO:0007669"/>
    <property type="project" value="UniProtKB-UniRule"/>
</dbReference>
<dbReference type="Gene3D" id="3.30.1490.100">
    <property type="entry name" value="DNA polymerase, Y-family, little finger domain"/>
    <property type="match status" value="1"/>
</dbReference>
<comment type="subunit">
    <text evidence="12">Monomer.</text>
</comment>
<keyword evidence="8 12" id="KW-0460">Magnesium</keyword>
<evidence type="ECO:0000256" key="2">
    <source>
        <dbReference type="ARBA" id="ARBA00022457"/>
    </source>
</evidence>
<evidence type="ECO:0000256" key="6">
    <source>
        <dbReference type="ARBA" id="ARBA00022723"/>
    </source>
</evidence>
<dbReference type="Pfam" id="PF11798">
    <property type="entry name" value="IMS_HHH"/>
    <property type="match status" value="1"/>
</dbReference>
<comment type="caution">
    <text evidence="15">The sequence shown here is derived from an EMBL/GenBank/DDBJ whole genome shotgun (WGS) entry which is preliminary data.</text>
</comment>
<dbReference type="GO" id="GO:0006261">
    <property type="term" value="P:DNA-templated DNA replication"/>
    <property type="evidence" value="ECO:0007669"/>
    <property type="project" value="UniProtKB-UniRule"/>
</dbReference>
<dbReference type="InterPro" id="IPR017961">
    <property type="entry name" value="DNA_pol_Y-fam_little_finger"/>
</dbReference>
<dbReference type="SUPFAM" id="SSF56672">
    <property type="entry name" value="DNA/RNA polymerases"/>
    <property type="match status" value="1"/>
</dbReference>
<dbReference type="PANTHER" id="PTHR11076">
    <property type="entry name" value="DNA REPAIR POLYMERASE UMUC / TRANSFERASE FAMILY MEMBER"/>
    <property type="match status" value="1"/>
</dbReference>
<keyword evidence="16" id="KW-1185">Reference proteome</keyword>
<keyword evidence="7 12" id="KW-0227">DNA damage</keyword>
<keyword evidence="3 12" id="KW-0808">Transferase</keyword>
<keyword evidence="9 12" id="KW-0239">DNA-directed DNA polymerase</keyword>
<keyword evidence="10 12" id="KW-0234">DNA repair</keyword>
<evidence type="ECO:0000256" key="1">
    <source>
        <dbReference type="ARBA" id="ARBA00010945"/>
    </source>
</evidence>
<evidence type="ECO:0000313" key="16">
    <source>
        <dbReference type="Proteomes" id="UP000267464"/>
    </source>
</evidence>
<evidence type="ECO:0000256" key="11">
    <source>
        <dbReference type="ARBA" id="ARBA00049244"/>
    </source>
</evidence>
<keyword evidence="4 12" id="KW-0548">Nucleotidyltransferase</keyword>
<dbReference type="CDD" id="cd03586">
    <property type="entry name" value="PolY_Pol_IV_kappa"/>
    <property type="match status" value="1"/>
</dbReference>
<dbReference type="GO" id="GO:0042276">
    <property type="term" value="P:error-prone translesion synthesis"/>
    <property type="evidence" value="ECO:0007669"/>
    <property type="project" value="TreeGrafter"/>
</dbReference>
<dbReference type="EMBL" id="QUSW01000001">
    <property type="protein sequence ID" value="RQP26206.1"/>
    <property type="molecule type" value="Genomic_DNA"/>
</dbReference>
<dbReference type="Gene3D" id="3.30.70.270">
    <property type="match status" value="2"/>
</dbReference>
<feature type="site" description="Substrate discrimination" evidence="12">
    <location>
        <position position="14"/>
    </location>
</feature>
<dbReference type="GO" id="GO:0003684">
    <property type="term" value="F:damaged DNA binding"/>
    <property type="evidence" value="ECO:0007669"/>
    <property type="project" value="InterPro"/>
</dbReference>
<dbReference type="GO" id="GO:0005829">
    <property type="term" value="C:cytosol"/>
    <property type="evidence" value="ECO:0007669"/>
    <property type="project" value="TreeGrafter"/>
</dbReference>
<name>A0A3N7HXM3_9BURK</name>